<dbReference type="PANTHER" id="PTHR42976">
    <property type="entry name" value="BIFUNCTIONAL CHITINASE/LYSOZYME-RELATED"/>
    <property type="match status" value="1"/>
</dbReference>
<organism evidence="1 2">
    <name type="scientific">Undibacterium jejuense</name>
    <dbReference type="NCBI Taxonomy" id="1344949"/>
    <lineage>
        <taxon>Bacteria</taxon>
        <taxon>Pseudomonadati</taxon>
        <taxon>Pseudomonadota</taxon>
        <taxon>Betaproteobacteria</taxon>
        <taxon>Burkholderiales</taxon>
        <taxon>Oxalobacteraceae</taxon>
        <taxon>Undibacterium</taxon>
    </lineage>
</organism>
<name>A0A923KPS9_9BURK</name>
<comment type="caution">
    <text evidence="1">The sequence shown here is derived from an EMBL/GenBank/DDBJ whole genome shotgun (WGS) entry which is preliminary data.</text>
</comment>
<gene>
    <name evidence="1" type="ORF">H8K32_13690</name>
</gene>
<dbReference type="Gene3D" id="3.20.20.80">
    <property type="entry name" value="Glycosidases"/>
    <property type="match status" value="1"/>
</dbReference>
<keyword evidence="2" id="KW-1185">Reference proteome</keyword>
<dbReference type="InterPro" id="IPR017853">
    <property type="entry name" value="GH"/>
</dbReference>
<dbReference type="SUPFAM" id="SSF51445">
    <property type="entry name" value="(Trans)glycosidases"/>
    <property type="match status" value="1"/>
</dbReference>
<dbReference type="InterPro" id="IPR052750">
    <property type="entry name" value="GH18_Chitinase"/>
</dbReference>
<evidence type="ECO:0000313" key="2">
    <source>
        <dbReference type="Proteomes" id="UP000634011"/>
    </source>
</evidence>
<dbReference type="EMBL" id="JACOFV010000012">
    <property type="protein sequence ID" value="MBC3863158.1"/>
    <property type="molecule type" value="Genomic_DNA"/>
</dbReference>
<evidence type="ECO:0000313" key="1">
    <source>
        <dbReference type="EMBL" id="MBC3863158.1"/>
    </source>
</evidence>
<dbReference type="GO" id="GO:0016787">
    <property type="term" value="F:hydrolase activity"/>
    <property type="evidence" value="ECO:0007669"/>
    <property type="project" value="UniProtKB-KW"/>
</dbReference>
<keyword evidence="1" id="KW-0378">Hydrolase</keyword>
<dbReference type="PANTHER" id="PTHR42976:SF1">
    <property type="entry name" value="GH18 DOMAIN-CONTAINING PROTEIN-RELATED"/>
    <property type="match status" value="1"/>
</dbReference>
<protein>
    <submittedName>
        <fullName evidence="1">Glycosyl hydrolase</fullName>
    </submittedName>
</protein>
<accession>A0A923KPS9</accession>
<reference evidence="1" key="1">
    <citation type="submission" date="2020-08" db="EMBL/GenBank/DDBJ databases">
        <title>Novel species isolated from subtropical streams in China.</title>
        <authorList>
            <person name="Lu H."/>
        </authorList>
    </citation>
    <scope>NUCLEOTIDE SEQUENCE</scope>
    <source>
        <strain evidence="1">KACC 12607</strain>
    </source>
</reference>
<proteinExistence type="predicted"/>
<dbReference type="Proteomes" id="UP000634011">
    <property type="component" value="Unassembled WGS sequence"/>
</dbReference>
<dbReference type="AlphaFoldDB" id="A0A923KPS9"/>
<sequence length="320" mass="34721">MLTACSSIDGVGHNSASSRQIFSPYKYVRNNMASNQNQLIIGVTGKSTPLLDVIPKQLKTITLAFATGECGEENWDGLSGAVFAEANMPLLARKEINYIISTGGQAGSFTCSSDAGFKKFIERYHSAQLSGFDFDIEAGQTEEQINQLIQRIKLAQVAYPNLRFSFTLPTLAIVDKPALGAIGLTVMQAIKKAELHDYYINLMVMDYGVSSTDACVLGADARCDMGVSAIQAAMNLNRYFGVPFDHIELTPMIGGNDTEDEVFTLSDVATIKLFAKKNRLAGLHFWSLDRDTDCAPGPASPDCNTYGQAGLLGFTKAFLY</sequence>